<name>A0A395V4A5_9FIRM</name>
<keyword evidence="5 8" id="KW-0812">Transmembrane</keyword>
<keyword evidence="6 8" id="KW-1133">Transmembrane helix</keyword>
<dbReference type="RefSeq" id="WP_118097991.1">
    <property type="nucleotide sequence ID" value="NZ_QRVL01000014.1"/>
</dbReference>
<dbReference type="SUPFAM" id="SSF81345">
    <property type="entry name" value="ABC transporter involved in vitamin B12 uptake, BtuC"/>
    <property type="match status" value="1"/>
</dbReference>
<evidence type="ECO:0000256" key="6">
    <source>
        <dbReference type="ARBA" id="ARBA00022989"/>
    </source>
</evidence>
<feature type="transmembrane region" description="Helical" evidence="8">
    <location>
        <begin position="286"/>
        <end position="304"/>
    </location>
</feature>
<dbReference type="InterPro" id="IPR037294">
    <property type="entry name" value="ABC_BtuC-like"/>
</dbReference>
<evidence type="ECO:0000256" key="7">
    <source>
        <dbReference type="ARBA" id="ARBA00023136"/>
    </source>
</evidence>
<keyword evidence="7 8" id="KW-0472">Membrane</keyword>
<dbReference type="FunFam" id="1.10.3470.10:FF:000001">
    <property type="entry name" value="Vitamin B12 ABC transporter permease BtuC"/>
    <property type="match status" value="1"/>
</dbReference>
<dbReference type="GO" id="GO:0022857">
    <property type="term" value="F:transmembrane transporter activity"/>
    <property type="evidence" value="ECO:0007669"/>
    <property type="project" value="InterPro"/>
</dbReference>
<accession>A0A395V4A5</accession>
<evidence type="ECO:0000313" key="10">
    <source>
        <dbReference type="Proteomes" id="UP000266172"/>
    </source>
</evidence>
<feature type="transmembrane region" description="Helical" evidence="8">
    <location>
        <begin position="204"/>
        <end position="221"/>
    </location>
</feature>
<comment type="similarity">
    <text evidence="2">Belongs to the binding-protein-dependent transport system permease family. FecCD subfamily.</text>
</comment>
<dbReference type="GO" id="GO:0005886">
    <property type="term" value="C:plasma membrane"/>
    <property type="evidence" value="ECO:0007669"/>
    <property type="project" value="UniProtKB-SubCell"/>
</dbReference>
<dbReference type="Proteomes" id="UP000266172">
    <property type="component" value="Unassembled WGS sequence"/>
</dbReference>
<sequence>MNDNFLIKRGHFTPLAILLMILLPLVTALICICLGRMNVPVGDVITVFRDVFTGNEGHAQNYSIVINLRLPRILMAIIVGAGLTCAGNTFQSLFSNPLATPDILGVTSGTCVGAILAIILSCDILETQLIALAFGLASVFFTLKIAGKNENRQVVYLVLAGVIASSLFNAVGSLLKYTADPQDKLPEITYWLMGSFTSATYKKLLIGSPLILIGIVIIYLLRWRLNILSLSEDEAKASGIHLKRTQMIFILASTVITASAVSMCGQVGWIGLLVPHCARMLVGSNNRYVVPISLSLGASFMILIDTLSRTISVIELPLSILTAIIGAPVFISLLNKNRSNLQ</sequence>
<dbReference type="Pfam" id="PF01032">
    <property type="entry name" value="FecCD"/>
    <property type="match status" value="1"/>
</dbReference>
<dbReference type="InterPro" id="IPR000522">
    <property type="entry name" value="ABC_transptr_permease_BtuC"/>
</dbReference>
<dbReference type="GO" id="GO:0033214">
    <property type="term" value="P:siderophore-iron import into cell"/>
    <property type="evidence" value="ECO:0007669"/>
    <property type="project" value="TreeGrafter"/>
</dbReference>
<feature type="transmembrane region" description="Helical" evidence="8">
    <location>
        <begin position="129"/>
        <end position="147"/>
    </location>
</feature>
<evidence type="ECO:0000256" key="8">
    <source>
        <dbReference type="SAM" id="Phobius"/>
    </source>
</evidence>
<evidence type="ECO:0000256" key="4">
    <source>
        <dbReference type="ARBA" id="ARBA00022475"/>
    </source>
</evidence>
<dbReference type="PANTHER" id="PTHR30472">
    <property type="entry name" value="FERRIC ENTEROBACTIN TRANSPORT SYSTEM PERMEASE PROTEIN"/>
    <property type="match status" value="1"/>
</dbReference>
<gene>
    <name evidence="9" type="ORF">DWX93_13785</name>
</gene>
<evidence type="ECO:0000256" key="5">
    <source>
        <dbReference type="ARBA" id="ARBA00022692"/>
    </source>
</evidence>
<protein>
    <submittedName>
        <fullName evidence="9">Iron ABC transporter permease</fullName>
    </submittedName>
</protein>
<organism evidence="9 10">
    <name type="scientific">Roseburia hominis</name>
    <dbReference type="NCBI Taxonomy" id="301301"/>
    <lineage>
        <taxon>Bacteria</taxon>
        <taxon>Bacillati</taxon>
        <taxon>Bacillota</taxon>
        <taxon>Clostridia</taxon>
        <taxon>Lachnospirales</taxon>
        <taxon>Lachnospiraceae</taxon>
        <taxon>Roseburia</taxon>
    </lineage>
</organism>
<evidence type="ECO:0000256" key="1">
    <source>
        <dbReference type="ARBA" id="ARBA00004651"/>
    </source>
</evidence>
<proteinExistence type="inferred from homology"/>
<dbReference type="AlphaFoldDB" id="A0A395V4A5"/>
<dbReference type="CDD" id="cd06550">
    <property type="entry name" value="TM_ABC_iron-siderophores_like"/>
    <property type="match status" value="1"/>
</dbReference>
<evidence type="ECO:0000256" key="2">
    <source>
        <dbReference type="ARBA" id="ARBA00007935"/>
    </source>
</evidence>
<reference evidence="9 10" key="1">
    <citation type="submission" date="2018-08" db="EMBL/GenBank/DDBJ databases">
        <title>A genome reference for cultivated species of the human gut microbiota.</title>
        <authorList>
            <person name="Zou Y."/>
            <person name="Xue W."/>
            <person name="Luo G."/>
        </authorList>
    </citation>
    <scope>NUCLEOTIDE SEQUENCE [LARGE SCALE GENOMIC DNA]</scope>
    <source>
        <strain evidence="9 10">AF22-12AC</strain>
    </source>
</reference>
<dbReference type="PANTHER" id="PTHR30472:SF70">
    <property type="entry name" value="MOLYBDATE IMPORT SYSTEM PERMEASE PROTEIN MOLB"/>
    <property type="match status" value="1"/>
</dbReference>
<feature type="transmembrane region" description="Helical" evidence="8">
    <location>
        <begin position="316"/>
        <end position="334"/>
    </location>
</feature>
<keyword evidence="3" id="KW-0813">Transport</keyword>
<feature type="transmembrane region" description="Helical" evidence="8">
    <location>
        <begin position="12"/>
        <end position="35"/>
    </location>
</feature>
<feature type="transmembrane region" description="Helical" evidence="8">
    <location>
        <begin position="248"/>
        <end position="274"/>
    </location>
</feature>
<dbReference type="EMBL" id="QRVL01000014">
    <property type="protein sequence ID" value="RGS37658.1"/>
    <property type="molecule type" value="Genomic_DNA"/>
</dbReference>
<keyword evidence="4" id="KW-1003">Cell membrane</keyword>
<comment type="caution">
    <text evidence="9">The sequence shown here is derived from an EMBL/GenBank/DDBJ whole genome shotgun (WGS) entry which is preliminary data.</text>
</comment>
<comment type="subcellular location">
    <subcellularLocation>
        <location evidence="1">Cell membrane</location>
        <topology evidence="1">Multi-pass membrane protein</topology>
    </subcellularLocation>
</comment>
<dbReference type="Gene3D" id="1.10.3470.10">
    <property type="entry name" value="ABC transporter involved in vitamin B12 uptake, BtuC"/>
    <property type="match status" value="1"/>
</dbReference>
<evidence type="ECO:0000313" key="9">
    <source>
        <dbReference type="EMBL" id="RGS37658.1"/>
    </source>
</evidence>
<evidence type="ECO:0000256" key="3">
    <source>
        <dbReference type="ARBA" id="ARBA00022448"/>
    </source>
</evidence>
<feature type="transmembrane region" description="Helical" evidence="8">
    <location>
        <begin position="73"/>
        <end position="91"/>
    </location>
</feature>
<feature type="transmembrane region" description="Helical" evidence="8">
    <location>
        <begin position="103"/>
        <end position="122"/>
    </location>
</feature>
<feature type="transmembrane region" description="Helical" evidence="8">
    <location>
        <begin position="153"/>
        <end position="175"/>
    </location>
</feature>